<dbReference type="Gene3D" id="2.60.120.1440">
    <property type="match status" value="1"/>
</dbReference>
<proteinExistence type="predicted"/>
<protein>
    <submittedName>
        <fullName evidence="3">Iron dicitrate transport regulator FecR</fullName>
    </submittedName>
</protein>
<dbReference type="RefSeq" id="WP_094806910.1">
    <property type="nucleotide sequence ID" value="NZ_NEVT01000006.1"/>
</dbReference>
<dbReference type="Pfam" id="PF04773">
    <property type="entry name" value="FecR"/>
    <property type="match status" value="1"/>
</dbReference>
<name>A0A261VQF6_9BORD</name>
<keyword evidence="4" id="KW-1185">Reference proteome</keyword>
<dbReference type="PANTHER" id="PTHR30273">
    <property type="entry name" value="PERIPLASMIC SIGNAL SENSOR AND SIGMA FACTOR ACTIVATOR FECR-RELATED"/>
    <property type="match status" value="1"/>
</dbReference>
<dbReference type="InterPro" id="IPR032623">
    <property type="entry name" value="FecR_N"/>
</dbReference>
<feature type="domain" description="FecR protein" evidence="1">
    <location>
        <begin position="125"/>
        <end position="210"/>
    </location>
</feature>
<dbReference type="EMBL" id="NEVT01000006">
    <property type="protein sequence ID" value="OZI76087.1"/>
    <property type="molecule type" value="Genomic_DNA"/>
</dbReference>
<dbReference type="InterPro" id="IPR006860">
    <property type="entry name" value="FecR"/>
</dbReference>
<dbReference type="InterPro" id="IPR012373">
    <property type="entry name" value="Ferrdict_sens_TM"/>
</dbReference>
<sequence>MGTDIPSSQAPPLSDQVIDWLLLLRSGRATQHDYANFLAWRNADPRHDSAWQQLTGTLGGAAFGRLGDAYPAAGYPAHPPSVPAETVSHTRRRFLGGIALLAAGSGSAAYVGNMFFPLGSLASDAATATAERRRYTLSDRSELLLDARSRVDLTFTANSRHLRLQQGAVTVTAAPDDRRPFTVQTAEGMIRSSGNRYMVRQQPHRTLVVAHDEPVEIETLAGARDILRPGLGVRFDSVRVGVPRAELAAQAAWERGMIDARGQPLAEIVESLRPYYPGTLRVSMAAGGLPVSGVYPLDDVDVTLQSLEDRMPIDVWRFMRWFVSIGVASA</sequence>
<dbReference type="PIRSF" id="PIRSF018266">
    <property type="entry name" value="FecR"/>
    <property type="match status" value="1"/>
</dbReference>
<feature type="domain" description="FecR N-terminal" evidence="2">
    <location>
        <begin position="15"/>
        <end position="54"/>
    </location>
</feature>
<reference evidence="4" key="1">
    <citation type="submission" date="2017-05" db="EMBL/GenBank/DDBJ databases">
        <title>Complete and WGS of Bordetella genogroups.</title>
        <authorList>
            <person name="Spilker T."/>
            <person name="Lipuma J."/>
        </authorList>
    </citation>
    <scope>NUCLEOTIDE SEQUENCE [LARGE SCALE GENOMIC DNA]</scope>
    <source>
        <strain evidence="4">AU8256</strain>
    </source>
</reference>
<accession>A0A261VQF6</accession>
<evidence type="ECO:0000259" key="2">
    <source>
        <dbReference type="Pfam" id="PF16220"/>
    </source>
</evidence>
<comment type="caution">
    <text evidence="3">The sequence shown here is derived from an EMBL/GenBank/DDBJ whole genome shotgun (WGS) entry which is preliminary data.</text>
</comment>
<dbReference type="Pfam" id="PF16220">
    <property type="entry name" value="DUF4880"/>
    <property type="match status" value="1"/>
</dbReference>
<evidence type="ECO:0000259" key="1">
    <source>
        <dbReference type="Pfam" id="PF04773"/>
    </source>
</evidence>
<gene>
    <name evidence="3" type="ORF">CAL24_12965</name>
</gene>
<dbReference type="Proteomes" id="UP000215633">
    <property type="component" value="Unassembled WGS sequence"/>
</dbReference>
<evidence type="ECO:0000313" key="4">
    <source>
        <dbReference type="Proteomes" id="UP000215633"/>
    </source>
</evidence>
<evidence type="ECO:0000313" key="3">
    <source>
        <dbReference type="EMBL" id="OZI76087.1"/>
    </source>
</evidence>
<dbReference type="GO" id="GO:0016989">
    <property type="term" value="F:sigma factor antagonist activity"/>
    <property type="evidence" value="ECO:0007669"/>
    <property type="project" value="TreeGrafter"/>
</dbReference>
<dbReference type="PANTHER" id="PTHR30273:SF2">
    <property type="entry name" value="PROTEIN FECR"/>
    <property type="match status" value="1"/>
</dbReference>
<dbReference type="AlphaFoldDB" id="A0A261VQF6"/>
<organism evidence="3 4">
    <name type="scientific">Bordetella genomosp. 2</name>
    <dbReference type="NCBI Taxonomy" id="1983456"/>
    <lineage>
        <taxon>Bacteria</taxon>
        <taxon>Pseudomonadati</taxon>
        <taxon>Pseudomonadota</taxon>
        <taxon>Betaproteobacteria</taxon>
        <taxon>Burkholderiales</taxon>
        <taxon>Alcaligenaceae</taxon>
        <taxon>Bordetella</taxon>
    </lineage>
</organism>